<dbReference type="AlphaFoldDB" id="K6Z6C1"/>
<protein>
    <submittedName>
        <fullName evidence="1">Uncharacterized protein</fullName>
    </submittedName>
</protein>
<evidence type="ECO:0000313" key="2">
    <source>
        <dbReference type="Proteomes" id="UP000006263"/>
    </source>
</evidence>
<gene>
    <name evidence="1" type="ORF">GMES_3645</name>
</gene>
<organism evidence="1 2">
    <name type="scientific">Paraglaciecola mesophila KMM 241</name>
    <dbReference type="NCBI Taxonomy" id="1128912"/>
    <lineage>
        <taxon>Bacteria</taxon>
        <taxon>Pseudomonadati</taxon>
        <taxon>Pseudomonadota</taxon>
        <taxon>Gammaproteobacteria</taxon>
        <taxon>Alteromonadales</taxon>
        <taxon>Alteromonadaceae</taxon>
        <taxon>Paraglaciecola</taxon>
    </lineage>
</organism>
<reference evidence="1 2" key="1">
    <citation type="journal article" date="2017" name="Antonie Van Leeuwenhoek">
        <title>Rhizobium rhizosphaerae sp. nov., a novel species isolated from rice rhizosphere.</title>
        <authorList>
            <person name="Zhao J.J."/>
            <person name="Zhang J."/>
            <person name="Zhang R.J."/>
            <person name="Zhang C.W."/>
            <person name="Yin H.Q."/>
            <person name="Zhang X.X."/>
        </authorList>
    </citation>
    <scope>NUCLEOTIDE SEQUENCE [LARGE SCALE GENOMIC DNA]</scope>
    <source>
        <strain evidence="1 2">KMM 241</strain>
    </source>
</reference>
<sequence>MRKRKSKFHNFNIRSTKALIGFVENTSGIRAQQLAQLASLTKNNKSH</sequence>
<comment type="caution">
    <text evidence="1">The sequence shown here is derived from an EMBL/GenBank/DDBJ whole genome shotgun (WGS) entry which is preliminary data.</text>
</comment>
<proteinExistence type="predicted"/>
<dbReference type="EMBL" id="BAEP01000074">
    <property type="protein sequence ID" value="GAC25922.1"/>
    <property type="molecule type" value="Genomic_DNA"/>
</dbReference>
<accession>K6Z6C1</accession>
<name>K6Z6C1_9ALTE</name>
<evidence type="ECO:0000313" key="1">
    <source>
        <dbReference type="EMBL" id="GAC25922.1"/>
    </source>
</evidence>
<dbReference type="Proteomes" id="UP000006263">
    <property type="component" value="Unassembled WGS sequence"/>
</dbReference>